<dbReference type="RefSeq" id="WP_205186458.1">
    <property type="nucleotide sequence ID" value="NZ_JAFBFC010000003.1"/>
</dbReference>
<dbReference type="EMBL" id="JAFBFC010000003">
    <property type="protein sequence ID" value="MBM7703012.1"/>
    <property type="molecule type" value="Genomic_DNA"/>
</dbReference>
<keyword evidence="2" id="KW-1185">Reference proteome</keyword>
<dbReference type="Gene3D" id="3.40.50.12580">
    <property type="match status" value="1"/>
</dbReference>
<evidence type="ECO:0000313" key="2">
    <source>
        <dbReference type="Proteomes" id="UP000809829"/>
    </source>
</evidence>
<gene>
    <name evidence="1" type="ORF">JOC83_001859</name>
</gene>
<dbReference type="InterPro" id="IPR007833">
    <property type="entry name" value="Capsule_polysaccharide_synth"/>
</dbReference>
<dbReference type="Pfam" id="PF05159">
    <property type="entry name" value="Capsule_synth"/>
    <property type="match status" value="1"/>
</dbReference>
<dbReference type="SUPFAM" id="SSF53756">
    <property type="entry name" value="UDP-Glycosyltransferase/glycogen phosphorylase"/>
    <property type="match status" value="1"/>
</dbReference>
<name>A0ABS2QVI9_9BACI</name>
<comment type="caution">
    <text evidence="1">The sequence shown here is derived from an EMBL/GenBank/DDBJ whole genome shotgun (WGS) entry which is preliminary data.</text>
</comment>
<organism evidence="1 2">
    <name type="scientific">Priestia iocasae</name>
    <dbReference type="NCBI Taxonomy" id="2291674"/>
    <lineage>
        <taxon>Bacteria</taxon>
        <taxon>Bacillati</taxon>
        <taxon>Bacillota</taxon>
        <taxon>Bacilli</taxon>
        <taxon>Bacillales</taxon>
        <taxon>Bacillaceae</taxon>
        <taxon>Priestia</taxon>
    </lineage>
</organism>
<protein>
    <submittedName>
        <fullName evidence="1">Uncharacterized protein</fullName>
    </submittedName>
</protein>
<reference evidence="1 2" key="1">
    <citation type="submission" date="2021-01" db="EMBL/GenBank/DDBJ databases">
        <title>Genomic Encyclopedia of Type Strains, Phase IV (KMG-IV): sequencing the most valuable type-strain genomes for metagenomic binning, comparative biology and taxonomic classification.</title>
        <authorList>
            <person name="Goeker M."/>
        </authorList>
    </citation>
    <scope>NUCLEOTIDE SEQUENCE [LARGE SCALE GENOMIC DNA]</scope>
    <source>
        <strain evidence="1 2">DSM 104297</strain>
    </source>
</reference>
<proteinExistence type="predicted"/>
<dbReference type="InterPro" id="IPR043148">
    <property type="entry name" value="TagF_C"/>
</dbReference>
<sequence>MFGQLEANDNVVLRYSLLYDFFTHFSAVTLYGLPIAQCLAPHFLFHIQSFGDQNRLNQSFINNLRKKYSFFTMGNITEKLVSLESITPVPFKRNKKSILLSDDYESFADEHLKEYDVTLYKGKYKMNDRVKNGRFTYCHLQDEVNKIRNNAEVKKQEVHIEAQLNRQLTTCSNHYYFKKRAFQIWLLATYKKIIRWVSVLESLIQKVKPGAIVVSSEASVYGTILCLLAKKYGIPLLNIPLVAIGDRSLIPARADYYFVWGKKQKEWLLQRHVKESAIIETGNIYFYYKKTKPTRTKQAFYREQNIPSHHLIMTFTTQPLLNANKRIEQWLKTVPIHLPVTIIIKKHRSDQHTYSLIKNQNNVRILPNDYPLYTVLHYSHCVMTIASTTGFEAALLEKPLLILQPQISYPYMLNDNESAAFFAKARAGEVITNEASLVSTIKKINKSNVFMEELTERGRKFVENTILTVDEAPLLVKKHIEEILLK</sequence>
<accession>A0ABS2QVI9</accession>
<evidence type="ECO:0000313" key="1">
    <source>
        <dbReference type="EMBL" id="MBM7703012.1"/>
    </source>
</evidence>
<dbReference type="Proteomes" id="UP000809829">
    <property type="component" value="Unassembled WGS sequence"/>
</dbReference>